<organism evidence="1 2">
    <name type="scientific">Rangifer tarandus platyrhynchus</name>
    <name type="common">Svalbard reindeer</name>
    <dbReference type="NCBI Taxonomy" id="3082113"/>
    <lineage>
        <taxon>Eukaryota</taxon>
        <taxon>Metazoa</taxon>
        <taxon>Chordata</taxon>
        <taxon>Craniata</taxon>
        <taxon>Vertebrata</taxon>
        <taxon>Euteleostomi</taxon>
        <taxon>Mammalia</taxon>
        <taxon>Eutheria</taxon>
        <taxon>Laurasiatheria</taxon>
        <taxon>Artiodactyla</taxon>
        <taxon>Ruminantia</taxon>
        <taxon>Pecora</taxon>
        <taxon>Cervidae</taxon>
        <taxon>Odocoileinae</taxon>
        <taxon>Rangifer</taxon>
    </lineage>
</organism>
<name>A0AC59Y930_RANTA</name>
<sequence length="103" mass="10984">MNRLREEQKATTVIDLHILCLVKTEHKSRIEQLAVTCATCCPLPTLRVGPTKMLYTGSPRPSPTEPCALGREVDVMGWADGTQQGRCECRGTDGAPAGSAGSG</sequence>
<proteinExistence type="predicted"/>
<evidence type="ECO:0000313" key="2">
    <source>
        <dbReference type="Proteomes" id="UP001162501"/>
    </source>
</evidence>
<dbReference type="EMBL" id="OX596095">
    <property type="protein sequence ID" value="CAM9477845.1"/>
    <property type="molecule type" value="Genomic_DNA"/>
</dbReference>
<accession>A0AC59Y930</accession>
<reference evidence="1" key="2">
    <citation type="submission" date="2025-03" db="EMBL/GenBank/DDBJ databases">
        <authorList>
            <consortium name="ELIXIR-Norway"/>
            <consortium name="Elixir Norway"/>
        </authorList>
    </citation>
    <scope>NUCLEOTIDE SEQUENCE</scope>
</reference>
<gene>
    <name evidence="1" type="ORF">MRATA1EN22A_LOCUS3064</name>
</gene>
<protein>
    <submittedName>
        <fullName evidence="1">Uncharacterized protein</fullName>
    </submittedName>
</protein>
<evidence type="ECO:0000313" key="1">
    <source>
        <dbReference type="EMBL" id="CAM9477845.1"/>
    </source>
</evidence>
<dbReference type="Proteomes" id="UP001162501">
    <property type="component" value="Chromosome 11"/>
</dbReference>
<reference evidence="1" key="1">
    <citation type="submission" date="2023-05" db="EMBL/GenBank/DDBJ databases">
        <authorList>
            <consortium name="ELIXIR-Norway"/>
        </authorList>
    </citation>
    <scope>NUCLEOTIDE SEQUENCE</scope>
</reference>